<reference evidence="1" key="1">
    <citation type="journal article" date="2021" name="Nat. Commun.">
        <title>Genetic determinants of endophytism in the Arabidopsis root mycobiome.</title>
        <authorList>
            <person name="Mesny F."/>
            <person name="Miyauchi S."/>
            <person name="Thiergart T."/>
            <person name="Pickel B."/>
            <person name="Atanasova L."/>
            <person name="Karlsson M."/>
            <person name="Huettel B."/>
            <person name="Barry K.W."/>
            <person name="Haridas S."/>
            <person name="Chen C."/>
            <person name="Bauer D."/>
            <person name="Andreopoulos W."/>
            <person name="Pangilinan J."/>
            <person name="LaButti K."/>
            <person name="Riley R."/>
            <person name="Lipzen A."/>
            <person name="Clum A."/>
            <person name="Drula E."/>
            <person name="Henrissat B."/>
            <person name="Kohler A."/>
            <person name="Grigoriev I.V."/>
            <person name="Martin F.M."/>
            <person name="Hacquard S."/>
        </authorList>
    </citation>
    <scope>NUCLEOTIDE SEQUENCE</scope>
    <source>
        <strain evidence="1">MPI-SDFR-AT-0073</strain>
    </source>
</reference>
<comment type="caution">
    <text evidence="1">The sequence shown here is derived from an EMBL/GenBank/DDBJ whole genome shotgun (WGS) entry which is preliminary data.</text>
</comment>
<dbReference type="AlphaFoldDB" id="A0A9P8UZ16"/>
<accession>A0A9P8UZ16</accession>
<evidence type="ECO:0000313" key="1">
    <source>
        <dbReference type="EMBL" id="KAH6660773.1"/>
    </source>
</evidence>
<protein>
    <submittedName>
        <fullName evidence="1">Uncharacterized protein</fullName>
    </submittedName>
</protein>
<dbReference type="Proteomes" id="UP000758603">
    <property type="component" value="Unassembled WGS sequence"/>
</dbReference>
<evidence type="ECO:0000313" key="2">
    <source>
        <dbReference type="Proteomes" id="UP000758603"/>
    </source>
</evidence>
<organism evidence="1 2">
    <name type="scientific">Truncatella angustata</name>
    <dbReference type="NCBI Taxonomy" id="152316"/>
    <lineage>
        <taxon>Eukaryota</taxon>
        <taxon>Fungi</taxon>
        <taxon>Dikarya</taxon>
        <taxon>Ascomycota</taxon>
        <taxon>Pezizomycotina</taxon>
        <taxon>Sordariomycetes</taxon>
        <taxon>Xylariomycetidae</taxon>
        <taxon>Amphisphaeriales</taxon>
        <taxon>Sporocadaceae</taxon>
        <taxon>Truncatella</taxon>
    </lineage>
</organism>
<gene>
    <name evidence="1" type="ORF">BKA67DRAFT_549130</name>
</gene>
<dbReference type="RefSeq" id="XP_045964904.1">
    <property type="nucleotide sequence ID" value="XM_046101559.1"/>
</dbReference>
<proteinExistence type="predicted"/>
<keyword evidence="2" id="KW-1185">Reference proteome</keyword>
<name>A0A9P8UZ16_9PEZI</name>
<dbReference type="EMBL" id="JAGPXC010000001">
    <property type="protein sequence ID" value="KAH6660773.1"/>
    <property type="molecule type" value="Genomic_DNA"/>
</dbReference>
<dbReference type="GeneID" id="70130451"/>
<sequence>MSKLNSRDLFRIQRVPLAALAVILFTLLAGHNINAHNLSPWLLKSHVNRQQQYRCEIYVSSQ</sequence>